<reference evidence="1" key="1">
    <citation type="submission" date="2021-06" db="EMBL/GenBank/DDBJ databases">
        <authorList>
            <person name="Lee C.-S."/>
            <person name="Jin L."/>
        </authorList>
    </citation>
    <scope>NUCLEOTIDE SEQUENCE</scope>
    <source>
        <strain evidence="1">Con5</strain>
        <plasmid evidence="1">p2</plasmid>
    </source>
</reference>
<keyword evidence="1" id="KW-0614">Plasmid</keyword>
<gene>
    <name evidence="1" type="ORF">KM031_19840</name>
</gene>
<dbReference type="Proteomes" id="UP000679352">
    <property type="component" value="Plasmid p2"/>
</dbReference>
<geneLocation type="plasmid" evidence="1 2">
    <name>p2</name>
</geneLocation>
<evidence type="ECO:0000313" key="1">
    <source>
        <dbReference type="EMBL" id="QWK92626.1"/>
    </source>
</evidence>
<proteinExistence type="predicted"/>
<organism evidence="1 2">
    <name type="scientific">Gemmobacter fulvus</name>
    <dbReference type="NCBI Taxonomy" id="2840474"/>
    <lineage>
        <taxon>Bacteria</taxon>
        <taxon>Pseudomonadati</taxon>
        <taxon>Pseudomonadota</taxon>
        <taxon>Alphaproteobacteria</taxon>
        <taxon>Rhodobacterales</taxon>
        <taxon>Paracoccaceae</taxon>
        <taxon>Gemmobacter</taxon>
    </lineage>
</organism>
<dbReference type="RefSeq" id="WP_215505612.1">
    <property type="nucleotide sequence ID" value="NZ_CP076363.1"/>
</dbReference>
<dbReference type="KEGG" id="gfu:KM031_19840"/>
<accession>A0A975PC17</accession>
<sequence length="125" mass="13864">MPLKRAIVKILSDLETSLDAMERVYAADPSPILHGVLVRRRRAALVLRNRLSRKDRIRSSRPAASLKLALPDLIQMESTLLALFDDALHVAGIDPELATILRGLRSEVEQARYSLAAVQRSKTVG</sequence>
<dbReference type="EMBL" id="CP076363">
    <property type="protein sequence ID" value="QWK92626.1"/>
    <property type="molecule type" value="Genomic_DNA"/>
</dbReference>
<keyword evidence="2" id="KW-1185">Reference proteome</keyword>
<evidence type="ECO:0000313" key="2">
    <source>
        <dbReference type="Proteomes" id="UP000679352"/>
    </source>
</evidence>
<dbReference type="AlphaFoldDB" id="A0A975PC17"/>
<name>A0A975PC17_9RHOB</name>
<protein>
    <submittedName>
        <fullName evidence="1">Uncharacterized protein</fullName>
    </submittedName>
</protein>